<organism evidence="1 2">
    <name type="scientific">Candidatus Palibaumannia cicadellinicola</name>
    <dbReference type="NCBI Taxonomy" id="186490"/>
    <lineage>
        <taxon>Bacteria</taxon>
        <taxon>Pseudomonadati</taxon>
        <taxon>Pseudomonadota</taxon>
        <taxon>Gammaproteobacteria</taxon>
        <taxon>Candidatus Palibaumannia</taxon>
    </lineage>
</organism>
<protein>
    <submittedName>
        <fullName evidence="1">Uncharacterized protein</fullName>
    </submittedName>
</protein>
<gene>
    <name evidence="1" type="ORF">AB162_206</name>
</gene>
<evidence type="ECO:0000313" key="1">
    <source>
        <dbReference type="EMBL" id="AKZ65808.1"/>
    </source>
</evidence>
<accession>A0A0K2BL75</accession>
<evidence type="ECO:0000313" key="2">
    <source>
        <dbReference type="Proteomes" id="UP000056466"/>
    </source>
</evidence>
<name>A0A0K2BL75_9GAMM</name>
<reference evidence="1 2" key="1">
    <citation type="submission" date="2015-06" db="EMBL/GenBank/DDBJ databases">
        <title>Lineage-specific patterns of genome deterioration in obligate symbionts.</title>
        <authorList>
            <person name="Bennett G.M."/>
            <person name="McCutcheon J.P."/>
            <person name="McDonald B.R."/>
            <person name="Moran N.A."/>
        </authorList>
    </citation>
    <scope>NUCLEOTIDE SEQUENCE [LARGE SCALE GENOMIC DNA]</scope>
    <source>
        <strain evidence="1 2">B-GSS</strain>
    </source>
</reference>
<dbReference type="Proteomes" id="UP000056466">
    <property type="component" value="Chromosome"/>
</dbReference>
<dbReference type="KEGG" id="bcig:AB162_206"/>
<keyword evidence="2" id="KW-1185">Reference proteome</keyword>
<dbReference type="EMBL" id="CP011787">
    <property type="protein sequence ID" value="AKZ65808.1"/>
    <property type="molecule type" value="Genomic_DNA"/>
</dbReference>
<sequence length="45" mass="5382">MLPIYNYHLTAMFWTQMTIIDFKCINKTCPIFFVLLISLNNKNII</sequence>
<proteinExistence type="predicted"/>
<dbReference type="AlphaFoldDB" id="A0A0K2BL75"/>